<evidence type="ECO:0000256" key="1">
    <source>
        <dbReference type="ARBA" id="ARBA00004123"/>
    </source>
</evidence>
<dbReference type="GO" id="GO:0000981">
    <property type="term" value="F:DNA-binding transcription factor activity, RNA polymerase II-specific"/>
    <property type="evidence" value="ECO:0007669"/>
    <property type="project" value="TreeGrafter"/>
</dbReference>
<dbReference type="Proteomes" id="UP001187192">
    <property type="component" value="Unassembled WGS sequence"/>
</dbReference>
<dbReference type="GO" id="GO:0090575">
    <property type="term" value="C:RNA polymerase II transcription regulator complex"/>
    <property type="evidence" value="ECO:0007669"/>
    <property type="project" value="TreeGrafter"/>
</dbReference>
<protein>
    <recommendedName>
        <fullName evidence="6">BHLH domain-containing protein</fullName>
    </recommendedName>
</protein>
<evidence type="ECO:0000313" key="8">
    <source>
        <dbReference type="Proteomes" id="UP001187192"/>
    </source>
</evidence>
<keyword evidence="4" id="KW-0539">Nucleus</keyword>
<feature type="domain" description="BHLH" evidence="6">
    <location>
        <begin position="25"/>
        <end position="77"/>
    </location>
</feature>
<accession>A0AA87ZUW5</accession>
<dbReference type="Pfam" id="PF00010">
    <property type="entry name" value="HLH"/>
    <property type="match status" value="1"/>
</dbReference>
<evidence type="ECO:0000256" key="5">
    <source>
        <dbReference type="SAM" id="MobiDB-lite"/>
    </source>
</evidence>
<organism evidence="7 8">
    <name type="scientific">Ficus carica</name>
    <name type="common">Common fig</name>
    <dbReference type="NCBI Taxonomy" id="3494"/>
    <lineage>
        <taxon>Eukaryota</taxon>
        <taxon>Viridiplantae</taxon>
        <taxon>Streptophyta</taxon>
        <taxon>Embryophyta</taxon>
        <taxon>Tracheophyta</taxon>
        <taxon>Spermatophyta</taxon>
        <taxon>Magnoliopsida</taxon>
        <taxon>eudicotyledons</taxon>
        <taxon>Gunneridae</taxon>
        <taxon>Pentapetalae</taxon>
        <taxon>rosids</taxon>
        <taxon>fabids</taxon>
        <taxon>Rosales</taxon>
        <taxon>Moraceae</taxon>
        <taxon>Ficeae</taxon>
        <taxon>Ficus</taxon>
    </lineage>
</organism>
<evidence type="ECO:0000256" key="2">
    <source>
        <dbReference type="ARBA" id="ARBA00023015"/>
    </source>
</evidence>
<dbReference type="PANTHER" id="PTHR13935:SF155">
    <property type="entry name" value="TRANSCRIPTION FACTOR BHLH120-LIKE"/>
    <property type="match status" value="1"/>
</dbReference>
<dbReference type="PROSITE" id="PS50888">
    <property type="entry name" value="BHLH"/>
    <property type="match status" value="1"/>
</dbReference>
<feature type="region of interest" description="Disordered" evidence="5">
    <location>
        <begin position="1"/>
        <end position="25"/>
    </location>
</feature>
<reference evidence="7" key="1">
    <citation type="submission" date="2023-07" db="EMBL/GenBank/DDBJ databases">
        <title>draft genome sequence of fig (Ficus carica).</title>
        <authorList>
            <person name="Takahashi T."/>
            <person name="Nishimura K."/>
        </authorList>
    </citation>
    <scope>NUCLEOTIDE SEQUENCE</scope>
</reference>
<proteinExistence type="predicted"/>
<comment type="subcellular location">
    <subcellularLocation>
        <location evidence="1">Nucleus</location>
    </subcellularLocation>
</comment>
<keyword evidence="2" id="KW-0805">Transcription regulation</keyword>
<dbReference type="SUPFAM" id="SSF47459">
    <property type="entry name" value="HLH, helix-loop-helix DNA-binding domain"/>
    <property type="match status" value="1"/>
</dbReference>
<name>A0AA87ZUW5_FICCA</name>
<evidence type="ECO:0000313" key="7">
    <source>
        <dbReference type="EMBL" id="GMN40862.1"/>
    </source>
</evidence>
<dbReference type="InterPro" id="IPR036638">
    <property type="entry name" value="HLH_DNA-bd_sf"/>
</dbReference>
<dbReference type="EMBL" id="BTGU01000012">
    <property type="protein sequence ID" value="GMN40862.1"/>
    <property type="molecule type" value="Genomic_DNA"/>
</dbReference>
<evidence type="ECO:0000256" key="4">
    <source>
        <dbReference type="ARBA" id="ARBA00023242"/>
    </source>
</evidence>
<dbReference type="CDD" id="cd18914">
    <property type="entry name" value="bHLH_AtORG2_like"/>
    <property type="match status" value="1"/>
</dbReference>
<evidence type="ECO:0000259" key="6">
    <source>
        <dbReference type="PROSITE" id="PS50888"/>
    </source>
</evidence>
<sequence>MGKGRSGRRLLGPNLDYEDDDNSNKKKMMHREIEKQRRKEMAALHALLRSLIPLEFIKGKRSMSDHMNGAVNYIKRLQMRITELGARRDDLKSSNLRAIGSAISGSASDHRATSTCVAVHPCSAGVEILLSCGSSNNIVGQGLPLSRVLQLLLGQGLTLVSCVTTKVSDVRLLHTIQAEVTDPESMNLPELQQNLNVTISSWNKSP</sequence>
<dbReference type="PANTHER" id="PTHR13935">
    <property type="entry name" value="ACHAETE-SCUTE TRANSCRIPTION FACTOR-RELATED"/>
    <property type="match status" value="1"/>
</dbReference>
<dbReference type="AlphaFoldDB" id="A0AA87ZUW5"/>
<keyword evidence="3" id="KW-0804">Transcription</keyword>
<evidence type="ECO:0000256" key="3">
    <source>
        <dbReference type="ARBA" id="ARBA00023163"/>
    </source>
</evidence>
<dbReference type="GO" id="GO:0046983">
    <property type="term" value="F:protein dimerization activity"/>
    <property type="evidence" value="ECO:0007669"/>
    <property type="project" value="InterPro"/>
</dbReference>
<keyword evidence="8" id="KW-1185">Reference proteome</keyword>
<dbReference type="GO" id="GO:0000977">
    <property type="term" value="F:RNA polymerase II transcription regulatory region sequence-specific DNA binding"/>
    <property type="evidence" value="ECO:0007669"/>
    <property type="project" value="TreeGrafter"/>
</dbReference>
<gene>
    <name evidence="7" type="ORF">TIFTF001_010094</name>
</gene>
<comment type="caution">
    <text evidence="7">The sequence shown here is derived from an EMBL/GenBank/DDBJ whole genome shotgun (WGS) entry which is preliminary data.</text>
</comment>
<dbReference type="InterPro" id="IPR015660">
    <property type="entry name" value="MASH1/Ascl1a-like"/>
</dbReference>
<dbReference type="Gene3D" id="4.10.280.10">
    <property type="entry name" value="Helix-loop-helix DNA-binding domain"/>
    <property type="match status" value="1"/>
</dbReference>
<dbReference type="InterPro" id="IPR011598">
    <property type="entry name" value="bHLH_dom"/>
</dbReference>